<keyword evidence="3" id="KW-1185">Reference proteome</keyword>
<gene>
    <name evidence="2" type="ordered locus">Bsel_2524</name>
</gene>
<dbReference type="KEGG" id="bse:Bsel_2524"/>
<reference evidence="2" key="1">
    <citation type="submission" date="2009-10" db="EMBL/GenBank/DDBJ databases">
        <title>Complete sequence of Bacillus selenitireducens MLS10.</title>
        <authorList>
            <consortium name="US DOE Joint Genome Institute"/>
            <person name="Lucas S."/>
            <person name="Copeland A."/>
            <person name="Lapidus A."/>
            <person name="Glavina del Rio T."/>
            <person name="Dalin E."/>
            <person name="Tice H."/>
            <person name="Bruce D."/>
            <person name="Goodwin L."/>
            <person name="Pitluck S."/>
            <person name="Sims D."/>
            <person name="Brettin T."/>
            <person name="Detter J.C."/>
            <person name="Han C."/>
            <person name="Larimer F."/>
            <person name="Land M."/>
            <person name="Hauser L."/>
            <person name="Kyrpides N."/>
            <person name="Ovchinnikova G."/>
            <person name="Stolz J."/>
        </authorList>
    </citation>
    <scope>NUCLEOTIDE SEQUENCE [LARGE SCALE GENOMIC DNA]</scope>
    <source>
        <strain evidence="2">MLS10</strain>
    </source>
</reference>
<organism evidence="2 3">
    <name type="scientific">Bacillus selenitireducens (strain ATCC 700615 / DSM 15326 / MLS10)</name>
    <dbReference type="NCBI Taxonomy" id="439292"/>
    <lineage>
        <taxon>Bacteria</taxon>
        <taxon>Bacillati</taxon>
        <taxon>Bacillota</taxon>
        <taxon>Bacilli</taxon>
        <taxon>Bacillales</taxon>
        <taxon>Bacillaceae</taxon>
        <taxon>Salisediminibacterium</taxon>
    </lineage>
</organism>
<keyword evidence="1" id="KW-0175">Coiled coil</keyword>
<feature type="coiled-coil region" evidence="1">
    <location>
        <begin position="21"/>
        <end position="48"/>
    </location>
</feature>
<sequence>MMTDDKRQGVCAMTRLASHPYYKVQREVRKLEQENVEYKREIILYEDKVETKYRTFPIETVLDMSYREMPDGEGLLYLHTTRGVFSYMVKDEPASFLSAYKELDEERRKRES</sequence>
<dbReference type="STRING" id="439292.Bsel_2524"/>
<dbReference type="HOGENOM" id="CLU_166888_0_0_9"/>
<dbReference type="RefSeq" id="WP_013173447.1">
    <property type="nucleotide sequence ID" value="NC_014219.1"/>
</dbReference>
<dbReference type="AlphaFoldDB" id="D6XX49"/>
<evidence type="ECO:0000313" key="2">
    <source>
        <dbReference type="EMBL" id="ADI00026.1"/>
    </source>
</evidence>
<proteinExistence type="predicted"/>
<evidence type="ECO:0000256" key="1">
    <source>
        <dbReference type="SAM" id="Coils"/>
    </source>
</evidence>
<name>D6XX49_BACIE</name>
<dbReference type="eggNOG" id="ENOG50330K0">
    <property type="taxonomic scope" value="Bacteria"/>
</dbReference>
<dbReference type="EMBL" id="CP001791">
    <property type="protein sequence ID" value="ADI00026.1"/>
    <property type="molecule type" value="Genomic_DNA"/>
</dbReference>
<accession>D6XX49</accession>
<evidence type="ECO:0000313" key="3">
    <source>
        <dbReference type="Proteomes" id="UP000000271"/>
    </source>
</evidence>
<protein>
    <submittedName>
        <fullName evidence="2">Uncharacterized protein</fullName>
    </submittedName>
</protein>
<dbReference type="Proteomes" id="UP000000271">
    <property type="component" value="Chromosome"/>
</dbReference>